<accession>A0A1S8T9S0</accession>
<gene>
    <name evidence="2" type="ORF">CLPUN_38780</name>
</gene>
<dbReference type="Proteomes" id="UP000190890">
    <property type="component" value="Unassembled WGS sequence"/>
</dbReference>
<keyword evidence="3" id="KW-1185">Reference proteome</keyword>
<dbReference type="NCBIfam" id="NF040785">
    <property type="entry name" value="CD3324_fam"/>
    <property type="match status" value="1"/>
</dbReference>
<dbReference type="InterPro" id="IPR052411">
    <property type="entry name" value="c-mor_Regulatory_Protein"/>
</dbReference>
<dbReference type="PANTHER" id="PTHR37812:SF1">
    <property type="entry name" value="MU-LIKE PROPHAGE FLUMU PROTEIN C"/>
    <property type="match status" value="1"/>
</dbReference>
<dbReference type="Pfam" id="PF08765">
    <property type="entry name" value="Mor"/>
    <property type="match status" value="1"/>
</dbReference>
<dbReference type="OrthoDB" id="9800398at2"/>
<dbReference type="PANTHER" id="PTHR37812">
    <property type="entry name" value="MU-LIKE PROPHAGE FLUMU PROTEIN C"/>
    <property type="match status" value="1"/>
</dbReference>
<dbReference type="AlphaFoldDB" id="A0A1S8T9S0"/>
<evidence type="ECO:0000313" key="3">
    <source>
        <dbReference type="Proteomes" id="UP000190890"/>
    </source>
</evidence>
<dbReference type="Gene3D" id="1.10.10.60">
    <property type="entry name" value="Homeodomain-like"/>
    <property type="match status" value="1"/>
</dbReference>
<comment type="caution">
    <text evidence="2">The sequence shown here is derived from an EMBL/GenBank/DDBJ whole genome shotgun (WGS) entry which is preliminary data.</text>
</comment>
<dbReference type="InterPro" id="IPR014875">
    <property type="entry name" value="Mor_transcription_activator"/>
</dbReference>
<reference evidence="2 3" key="1">
    <citation type="submission" date="2016-05" db="EMBL/GenBank/DDBJ databases">
        <title>Microbial solvent formation.</title>
        <authorList>
            <person name="Poehlein A."/>
            <person name="Montoya Solano J.D."/>
            <person name="Flitsch S."/>
            <person name="Krabben P."/>
            <person name="Duerre P."/>
            <person name="Daniel R."/>
        </authorList>
    </citation>
    <scope>NUCLEOTIDE SEQUENCE [LARGE SCALE GENOMIC DNA]</scope>
    <source>
        <strain evidence="2 3">DSM 2619</strain>
    </source>
</reference>
<protein>
    <submittedName>
        <fullName evidence="2">Mor transcription activator family protein</fullName>
    </submittedName>
</protein>
<dbReference type="SUPFAM" id="SSF46689">
    <property type="entry name" value="Homeodomain-like"/>
    <property type="match status" value="1"/>
</dbReference>
<organism evidence="2 3">
    <name type="scientific">Clostridium puniceum</name>
    <dbReference type="NCBI Taxonomy" id="29367"/>
    <lineage>
        <taxon>Bacteria</taxon>
        <taxon>Bacillati</taxon>
        <taxon>Bacillota</taxon>
        <taxon>Clostridia</taxon>
        <taxon>Eubacteriales</taxon>
        <taxon>Clostridiaceae</taxon>
        <taxon>Clostridium</taxon>
    </lineage>
</organism>
<dbReference type="InterPro" id="IPR049739">
    <property type="entry name" value="YraL-like"/>
</dbReference>
<sequence length="87" mass="10366">MKYISAENILPKELIDEIQKYCQGQYLYIPREQGIRREWGTRSGVKKELEVRNNEIKRKFHNGESKEILAKEYCLSISSIKKIVYEN</sequence>
<dbReference type="InterPro" id="IPR009057">
    <property type="entry name" value="Homeodomain-like_sf"/>
</dbReference>
<evidence type="ECO:0000313" key="2">
    <source>
        <dbReference type="EMBL" id="OOM74530.1"/>
    </source>
</evidence>
<dbReference type="EMBL" id="LZZM01000198">
    <property type="protein sequence ID" value="OOM74530.1"/>
    <property type="molecule type" value="Genomic_DNA"/>
</dbReference>
<proteinExistence type="predicted"/>
<feature type="domain" description="Mor transcription activator" evidence="1">
    <location>
        <begin position="11"/>
        <end position="85"/>
    </location>
</feature>
<evidence type="ECO:0000259" key="1">
    <source>
        <dbReference type="Pfam" id="PF08765"/>
    </source>
</evidence>
<name>A0A1S8T9S0_9CLOT</name>
<dbReference type="STRING" id="29367.CLPUN_38780"/>
<dbReference type="RefSeq" id="WP_077848862.1">
    <property type="nucleotide sequence ID" value="NZ_LZZM01000198.1"/>
</dbReference>